<organism evidence="1 2">
    <name type="scientific">Pseudomonas kuykendallii</name>
    <dbReference type="NCBI Taxonomy" id="1007099"/>
    <lineage>
        <taxon>Bacteria</taxon>
        <taxon>Pseudomonadati</taxon>
        <taxon>Pseudomonadota</taxon>
        <taxon>Gammaproteobacteria</taxon>
        <taxon>Pseudomonadales</taxon>
        <taxon>Pseudomonadaceae</taxon>
        <taxon>Pseudomonas</taxon>
    </lineage>
</organism>
<dbReference type="GO" id="GO:0030246">
    <property type="term" value="F:carbohydrate binding"/>
    <property type="evidence" value="ECO:0007669"/>
    <property type="project" value="UniProtKB-KW"/>
</dbReference>
<proteinExistence type="predicted"/>
<dbReference type="InterPro" id="IPR013320">
    <property type="entry name" value="ConA-like_dom_sf"/>
</dbReference>
<keyword evidence="1" id="KW-0430">Lectin</keyword>
<accession>A0A1H3EJG4</accession>
<sequence>MRSGMYGRIRSGFIPRVTAEKLLIEQWLAIDAAAADGARVPQWVGRLNGMPASQATEARQPRFYGGVVGEPAMLFAGSLLNTPAFVAPPDITVFAKVLFSTAPTSANNSTILCQDSGGNTRSWHSGVSSTKSARFVSFNTGVTGVAAELAGTIGLNAWQLIEGSRDGDTAAAGTMLAGCNGVNTDPVATGAVYNGAVALSIGARGAYIEQMNGYISELRVYGDKLSEQLKARIRLEMGFQS</sequence>
<dbReference type="Pfam" id="PF13385">
    <property type="entry name" value="Laminin_G_3"/>
    <property type="match status" value="1"/>
</dbReference>
<protein>
    <submittedName>
        <fullName evidence="1">Concanavalin A-like lectin/glucanases superfamily protein</fullName>
    </submittedName>
</protein>
<evidence type="ECO:0000313" key="1">
    <source>
        <dbReference type="EMBL" id="SDX78338.1"/>
    </source>
</evidence>
<reference evidence="2" key="1">
    <citation type="submission" date="2016-10" db="EMBL/GenBank/DDBJ databases">
        <authorList>
            <person name="Varghese N."/>
            <person name="Submissions S."/>
        </authorList>
    </citation>
    <scope>NUCLEOTIDE SEQUENCE [LARGE SCALE GENOMIC DNA]</scope>
    <source>
        <strain evidence="2">NRRL B-59562</strain>
    </source>
</reference>
<dbReference type="SUPFAM" id="SSF49899">
    <property type="entry name" value="Concanavalin A-like lectins/glucanases"/>
    <property type="match status" value="1"/>
</dbReference>
<evidence type="ECO:0000313" key="2">
    <source>
        <dbReference type="Proteomes" id="UP000243778"/>
    </source>
</evidence>
<dbReference type="Proteomes" id="UP000243778">
    <property type="component" value="Unassembled WGS sequence"/>
</dbReference>
<name>A0A1H3EJG4_9PSED</name>
<dbReference type="Gene3D" id="2.60.120.200">
    <property type="match status" value="1"/>
</dbReference>
<dbReference type="AlphaFoldDB" id="A0A1H3EJG4"/>
<dbReference type="STRING" id="1007099.SAMN05216287_3731"/>
<gene>
    <name evidence="1" type="ORF">SAMN05216287_3731</name>
</gene>
<dbReference type="EMBL" id="FNNU01000006">
    <property type="protein sequence ID" value="SDX78338.1"/>
    <property type="molecule type" value="Genomic_DNA"/>
</dbReference>
<keyword evidence="2" id="KW-1185">Reference proteome</keyword>